<dbReference type="PANTHER" id="PTHR46268">
    <property type="entry name" value="STRESS RESPONSE PROTEIN NHAX"/>
    <property type="match status" value="1"/>
</dbReference>
<evidence type="ECO:0000259" key="2">
    <source>
        <dbReference type="Pfam" id="PF00582"/>
    </source>
</evidence>
<proteinExistence type="inferred from homology"/>
<reference evidence="3 4" key="1">
    <citation type="journal article" date="2019" name="Int. J. Syst. Evol. Microbiol.">
        <title>The Global Catalogue of Microorganisms (GCM) 10K type strain sequencing project: providing services to taxonomists for standard genome sequencing and annotation.</title>
        <authorList>
            <consortium name="The Broad Institute Genomics Platform"/>
            <consortium name="The Broad Institute Genome Sequencing Center for Infectious Disease"/>
            <person name="Wu L."/>
            <person name="Ma J."/>
        </authorList>
    </citation>
    <scope>NUCLEOTIDE SEQUENCE [LARGE SCALE GENOMIC DNA]</scope>
    <source>
        <strain evidence="3 4">JCM 14319</strain>
    </source>
</reference>
<dbReference type="PANTHER" id="PTHR46268:SF6">
    <property type="entry name" value="UNIVERSAL STRESS PROTEIN UP12"/>
    <property type="match status" value="1"/>
</dbReference>
<dbReference type="EMBL" id="BAAANH010000002">
    <property type="protein sequence ID" value="GAA1756250.1"/>
    <property type="molecule type" value="Genomic_DNA"/>
</dbReference>
<evidence type="ECO:0000313" key="3">
    <source>
        <dbReference type="EMBL" id="GAA1756250.1"/>
    </source>
</evidence>
<dbReference type="RefSeq" id="WP_232497055.1">
    <property type="nucleotide sequence ID" value="NZ_BAAANH010000002.1"/>
</dbReference>
<dbReference type="Pfam" id="PF00582">
    <property type="entry name" value="Usp"/>
    <property type="match status" value="1"/>
</dbReference>
<protein>
    <recommendedName>
        <fullName evidence="2">UspA domain-containing protein</fullName>
    </recommendedName>
</protein>
<dbReference type="InterPro" id="IPR006016">
    <property type="entry name" value="UspA"/>
</dbReference>
<dbReference type="Gene3D" id="3.40.50.620">
    <property type="entry name" value="HUPs"/>
    <property type="match status" value="2"/>
</dbReference>
<name>A0ABN2KI32_9MICO</name>
<keyword evidence="4" id="KW-1185">Reference proteome</keyword>
<comment type="caution">
    <text evidence="3">The sequence shown here is derived from an EMBL/GenBank/DDBJ whole genome shotgun (WGS) entry which is preliminary data.</text>
</comment>
<sequence>MDTTILVGIDGSVASRAAIAWAIARARGLSAEVSLLCVVDDEWGTISDRDLVELRKDAERLTLRELSFARQTDGRVPVSAAVDVGAPMLELASAAAAYESVVVGSHKSGTFHGYALGARGLQLAATAPVPIAIIPASSTNVRSGVVVGAGTAPGWIEAVRFAIREAARTDEPLTVIRSDRDVPFDDRALRALLDAGDADEASVDIVLRRSTTSAGEALASASRRAVLTVSGRPTEPGARGYRPLGRTNNDLLMNAGGPVVIVPHLTAG</sequence>
<evidence type="ECO:0000256" key="1">
    <source>
        <dbReference type="ARBA" id="ARBA00008791"/>
    </source>
</evidence>
<comment type="similarity">
    <text evidence="1">Belongs to the universal stress protein A family.</text>
</comment>
<dbReference type="Proteomes" id="UP001500506">
    <property type="component" value="Unassembled WGS sequence"/>
</dbReference>
<evidence type="ECO:0000313" key="4">
    <source>
        <dbReference type="Proteomes" id="UP001500506"/>
    </source>
</evidence>
<dbReference type="InterPro" id="IPR014729">
    <property type="entry name" value="Rossmann-like_a/b/a_fold"/>
</dbReference>
<accession>A0ABN2KI32</accession>
<gene>
    <name evidence="3" type="ORF">GCM10009747_13190</name>
</gene>
<dbReference type="SUPFAM" id="SSF52402">
    <property type="entry name" value="Adenine nucleotide alpha hydrolases-like"/>
    <property type="match status" value="1"/>
</dbReference>
<organism evidence="3 4">
    <name type="scientific">Agromyces humatus</name>
    <dbReference type="NCBI Taxonomy" id="279573"/>
    <lineage>
        <taxon>Bacteria</taxon>
        <taxon>Bacillati</taxon>
        <taxon>Actinomycetota</taxon>
        <taxon>Actinomycetes</taxon>
        <taxon>Micrococcales</taxon>
        <taxon>Microbacteriaceae</taxon>
        <taxon>Agromyces</taxon>
    </lineage>
</organism>
<feature type="domain" description="UspA" evidence="2">
    <location>
        <begin position="4"/>
        <end position="135"/>
    </location>
</feature>